<dbReference type="InterPro" id="IPR036249">
    <property type="entry name" value="Thioredoxin-like_sf"/>
</dbReference>
<dbReference type="InterPro" id="IPR051033">
    <property type="entry name" value="SH3BGR"/>
</dbReference>
<proteinExistence type="inferred from homology"/>
<evidence type="ECO:0008006" key="4">
    <source>
        <dbReference type="Google" id="ProtNLM"/>
    </source>
</evidence>
<reference evidence="2" key="1">
    <citation type="journal article" date="2023" name="Science">
        <title>Genome structures resolve the early diversification of teleost fishes.</title>
        <authorList>
            <person name="Parey E."/>
            <person name="Louis A."/>
            <person name="Montfort J."/>
            <person name="Bouchez O."/>
            <person name="Roques C."/>
            <person name="Iampietro C."/>
            <person name="Lluch J."/>
            <person name="Castinel A."/>
            <person name="Donnadieu C."/>
            <person name="Desvignes T."/>
            <person name="Floi Bucao C."/>
            <person name="Jouanno E."/>
            <person name="Wen M."/>
            <person name="Mejri S."/>
            <person name="Dirks R."/>
            <person name="Jansen H."/>
            <person name="Henkel C."/>
            <person name="Chen W.J."/>
            <person name="Zahm M."/>
            <person name="Cabau C."/>
            <person name="Klopp C."/>
            <person name="Thompson A.W."/>
            <person name="Robinson-Rechavi M."/>
            <person name="Braasch I."/>
            <person name="Lecointre G."/>
            <person name="Bobe J."/>
            <person name="Postlethwait J.H."/>
            <person name="Berthelot C."/>
            <person name="Roest Crollius H."/>
            <person name="Guiguen Y."/>
        </authorList>
    </citation>
    <scope>NUCLEOTIDE SEQUENCE</scope>
    <source>
        <strain evidence="2">NC1722</strain>
    </source>
</reference>
<dbReference type="AlphaFoldDB" id="A0AAD7SVX1"/>
<dbReference type="Gene3D" id="3.40.30.10">
    <property type="entry name" value="Glutaredoxin"/>
    <property type="match status" value="1"/>
</dbReference>
<evidence type="ECO:0000256" key="1">
    <source>
        <dbReference type="ARBA" id="ARBA00007764"/>
    </source>
</evidence>
<accession>A0AAD7SVX1</accession>
<evidence type="ECO:0000313" key="3">
    <source>
        <dbReference type="Proteomes" id="UP001221898"/>
    </source>
</evidence>
<evidence type="ECO:0000313" key="2">
    <source>
        <dbReference type="EMBL" id="KAJ8409675.1"/>
    </source>
</evidence>
<keyword evidence="3" id="KW-1185">Reference proteome</keyword>
<dbReference type="Proteomes" id="UP001221898">
    <property type="component" value="Unassembled WGS sequence"/>
</dbReference>
<protein>
    <recommendedName>
        <fullName evidence="4">SH3 domain-binding glutamic acid-rich-like protein</fullName>
    </recommendedName>
</protein>
<dbReference type="Pfam" id="PF04908">
    <property type="entry name" value="SH3BGR"/>
    <property type="match status" value="1"/>
</dbReference>
<dbReference type="EMBL" id="JAINUG010000029">
    <property type="protein sequence ID" value="KAJ8409675.1"/>
    <property type="molecule type" value="Genomic_DNA"/>
</dbReference>
<dbReference type="InterPro" id="IPR006993">
    <property type="entry name" value="Glut_rich_SH3-bd"/>
</dbReference>
<dbReference type="PANTHER" id="PTHR12232">
    <property type="entry name" value="SH3 DOMAIN-BINDING GLUTAMIC ACID-RICH-LIKE PROTEIN"/>
    <property type="match status" value="1"/>
</dbReference>
<dbReference type="PROSITE" id="PS51354">
    <property type="entry name" value="GLUTAREDOXIN_2"/>
    <property type="match status" value="1"/>
</dbReference>
<gene>
    <name evidence="2" type="ORF">AAFF_G00217340</name>
</gene>
<sequence length="91" mass="10611">MSITIYYTSVSGSRELKGHQNKIFQYLDSKNIEYKMVDISQSSEVKDEMRRKADNPRALPPQIFSGDVYCGDYDKFFEALEEEKIDAFLKL</sequence>
<comment type="similarity">
    <text evidence="1">Belongs to the SH3BGR family.</text>
</comment>
<dbReference type="GO" id="GO:0005737">
    <property type="term" value="C:cytoplasm"/>
    <property type="evidence" value="ECO:0007669"/>
    <property type="project" value="TreeGrafter"/>
</dbReference>
<name>A0AAD7SVX1_9TELE</name>
<comment type="caution">
    <text evidence="2">The sequence shown here is derived from an EMBL/GenBank/DDBJ whole genome shotgun (WGS) entry which is preliminary data.</text>
</comment>
<dbReference type="PANTHER" id="PTHR12232:SF14">
    <property type="entry name" value="SH3 DOMAIN-BINDING GLUTAMIC ACID-RICH-LIKE PROTEIN 3 ISOFORM 1"/>
    <property type="match status" value="1"/>
</dbReference>
<dbReference type="SUPFAM" id="SSF52833">
    <property type="entry name" value="Thioredoxin-like"/>
    <property type="match status" value="1"/>
</dbReference>
<organism evidence="2 3">
    <name type="scientific">Aldrovandia affinis</name>
    <dbReference type="NCBI Taxonomy" id="143900"/>
    <lineage>
        <taxon>Eukaryota</taxon>
        <taxon>Metazoa</taxon>
        <taxon>Chordata</taxon>
        <taxon>Craniata</taxon>
        <taxon>Vertebrata</taxon>
        <taxon>Euteleostomi</taxon>
        <taxon>Actinopterygii</taxon>
        <taxon>Neopterygii</taxon>
        <taxon>Teleostei</taxon>
        <taxon>Notacanthiformes</taxon>
        <taxon>Halosauridae</taxon>
        <taxon>Aldrovandia</taxon>
    </lineage>
</organism>